<feature type="compositionally biased region" description="Low complexity" evidence="11">
    <location>
        <begin position="25"/>
        <end position="35"/>
    </location>
</feature>
<dbReference type="GO" id="GO:0046872">
    <property type="term" value="F:metal ion binding"/>
    <property type="evidence" value="ECO:0007669"/>
    <property type="project" value="UniProtKB-KW"/>
</dbReference>
<keyword evidence="3 10" id="KW-0004">4Fe-4S</keyword>
<evidence type="ECO:0000256" key="7">
    <source>
        <dbReference type="ARBA" id="ARBA00023004"/>
    </source>
</evidence>
<evidence type="ECO:0000256" key="8">
    <source>
        <dbReference type="ARBA" id="ARBA00023014"/>
    </source>
</evidence>
<keyword evidence="9 10" id="KW-0496">Mitochondrion</keyword>
<feature type="region of interest" description="Fe-S binding site B" evidence="10">
    <location>
        <begin position="353"/>
        <end position="367"/>
    </location>
</feature>
<comment type="domain">
    <text evidence="10">The N-terminal domain has structural similarity with S-adenosyl-L-methionine-dependent methyltransferases, but does not bind S-adenosyl-L-methionine. It is required for correct assembly of the 2 Fe-S clusters.</text>
</comment>
<evidence type="ECO:0000256" key="4">
    <source>
        <dbReference type="ARBA" id="ARBA00022490"/>
    </source>
</evidence>
<proteinExistence type="inferred from homology"/>
<sequence>MAPSVVTLDNTADFDFSDDFAAAPTSNTTTTTTNGAGHGNANGHGSTRTLLLAPPSVASHPSALTEVAEAYDRSQTDIQMLDRLALGLVSLPPTTYDVVLVLSEVDQTQEGSAPPLDRTVMQRIVESMKAGGRLKSQDGRFGTSSSADQTEAILAGLISGNGDGMVKPDISSAMQTVKLSFGKKKKADAAAVPANELEAANTGKRKMGDVEMGHTNGTGNGNGAVQSVDTVKSTPAGVGFIENEDDWDSAEDEFPDDDELERAGRIDPDTLLTEADRQKPLNIPEACKPNGTKRRRACKDCTCGLAERIAAEDKAKRAEADKNLQKLNVAAPTLQADDLAEVDFTVQGKVGSCGNCALGDAFRCDGCPYIGLPAFKPGEEVRLLNNVVQL</sequence>
<comment type="caution">
    <text evidence="10">Lacks conserved residue(s) required for the propagation of feature annotation.</text>
</comment>
<evidence type="ECO:0000313" key="15">
    <source>
        <dbReference type="Proteomes" id="UP000016931"/>
    </source>
</evidence>
<keyword evidence="4 10" id="KW-0963">Cytoplasm</keyword>
<feature type="region of interest" description="Fe-S binding site A" evidence="10">
    <location>
        <begin position="287"/>
        <end position="303"/>
    </location>
</feature>
<feature type="domain" description="Fe-S cluster assembly protein Dre2 N-terminal" evidence="13">
    <location>
        <begin position="48"/>
        <end position="179"/>
    </location>
</feature>
<dbReference type="eggNOG" id="KOG4020">
    <property type="taxonomic scope" value="Eukaryota"/>
</dbReference>
<dbReference type="InterPro" id="IPR046408">
    <property type="entry name" value="CIAPIN1"/>
</dbReference>
<dbReference type="OrthoDB" id="311633at2759"/>
<dbReference type="PANTHER" id="PTHR13273:SF14">
    <property type="entry name" value="ANAMORSIN"/>
    <property type="match status" value="1"/>
</dbReference>
<evidence type="ECO:0000256" key="11">
    <source>
        <dbReference type="SAM" id="MobiDB-lite"/>
    </source>
</evidence>
<dbReference type="Gene3D" id="3.40.50.11000">
    <property type="entry name" value="Fe-S cluster assembly protein Dre2, N-terminal domain"/>
    <property type="match status" value="1"/>
</dbReference>
<feature type="binding site" evidence="10">
    <location>
        <position position="287"/>
    </location>
    <ligand>
        <name>[2Fe-2S] cluster</name>
        <dbReference type="ChEBI" id="CHEBI:190135"/>
    </ligand>
</feature>
<evidence type="ECO:0000256" key="10">
    <source>
        <dbReference type="HAMAP-Rule" id="MF_03115"/>
    </source>
</evidence>
<dbReference type="GO" id="GO:0051537">
    <property type="term" value="F:2 iron, 2 sulfur cluster binding"/>
    <property type="evidence" value="ECO:0007669"/>
    <property type="project" value="UniProtKB-UniRule"/>
</dbReference>
<dbReference type="PANTHER" id="PTHR13273">
    <property type="entry name" value="ANAMORSIN"/>
    <property type="match status" value="1"/>
</dbReference>
<dbReference type="HAMAP" id="MF_03115">
    <property type="entry name" value="Anamorsin"/>
    <property type="match status" value="1"/>
</dbReference>
<feature type="binding site" evidence="10">
    <location>
        <position position="364"/>
    </location>
    <ligand>
        <name>[4Fe-4S] cluster</name>
        <dbReference type="ChEBI" id="CHEBI:49883"/>
    </ligand>
</feature>
<feature type="binding site" evidence="10">
    <location>
        <position position="353"/>
    </location>
    <ligand>
        <name>[4Fe-4S] cluster</name>
        <dbReference type="ChEBI" id="CHEBI:49883"/>
    </ligand>
</feature>
<dbReference type="GO" id="GO:0016226">
    <property type="term" value="P:iron-sulfur cluster assembly"/>
    <property type="evidence" value="ECO:0007669"/>
    <property type="project" value="UniProtKB-UniRule"/>
</dbReference>
<dbReference type="GO" id="GO:0005758">
    <property type="term" value="C:mitochondrial intermembrane space"/>
    <property type="evidence" value="ECO:0007669"/>
    <property type="project" value="UniProtKB-SubCell"/>
</dbReference>
<feature type="short sequence motif" description="Cx2C motif 1" evidence="10">
    <location>
        <begin position="353"/>
        <end position="356"/>
    </location>
</feature>
<comment type="cofactor">
    <cofactor evidence="1 10">
        <name>[4Fe-4S] cluster</name>
        <dbReference type="ChEBI" id="CHEBI:49883"/>
    </cofactor>
</comment>
<dbReference type="Pfam" id="PF16803">
    <property type="entry name" value="DRE2_N"/>
    <property type="match status" value="1"/>
</dbReference>
<keyword evidence="6 10" id="KW-0479">Metal-binding</keyword>
<dbReference type="InterPro" id="IPR031838">
    <property type="entry name" value="Dre2_N"/>
</dbReference>
<feature type="domain" description="Anamorsin C-terminal" evidence="12">
    <location>
        <begin position="283"/>
        <end position="383"/>
    </location>
</feature>
<comment type="domain">
    <text evidence="10">The twin Cx2C motifs are involved in the recognition by the mitochondrial MIA40-ERV1 disulfide relay system. The formation of 2 disulfide bonds in the Cx2C motifs through dithiol/disulfide exchange reactions effectively traps the protein in the mitochondrial intermembrane space.</text>
</comment>
<evidence type="ECO:0000256" key="2">
    <source>
        <dbReference type="ARBA" id="ARBA00008169"/>
    </source>
</evidence>
<keyword evidence="15" id="KW-1185">Reference proteome</keyword>
<dbReference type="EMBL" id="KB456271">
    <property type="protein sequence ID" value="EMF08343.1"/>
    <property type="molecule type" value="Genomic_DNA"/>
</dbReference>
<protein>
    <submittedName>
        <fullName evidence="14">DUF689-domain-containing protein</fullName>
    </submittedName>
</protein>
<feature type="binding site" evidence="10">
    <location>
        <position position="301"/>
    </location>
    <ligand>
        <name>[2Fe-2S] cluster</name>
        <dbReference type="ChEBI" id="CHEBI:190135"/>
    </ligand>
</feature>
<name>M3BQD1_SPHMS</name>
<evidence type="ECO:0000256" key="5">
    <source>
        <dbReference type="ARBA" id="ARBA00022714"/>
    </source>
</evidence>
<feature type="binding site" evidence="10">
    <location>
        <position position="303"/>
    </location>
    <ligand>
        <name>[2Fe-2S] cluster</name>
        <dbReference type="ChEBI" id="CHEBI:190135"/>
    </ligand>
</feature>
<evidence type="ECO:0000256" key="9">
    <source>
        <dbReference type="ARBA" id="ARBA00023128"/>
    </source>
</evidence>
<evidence type="ECO:0000259" key="12">
    <source>
        <dbReference type="Pfam" id="PF05093"/>
    </source>
</evidence>
<keyword evidence="8 10" id="KW-0411">Iron-sulfur</keyword>
<dbReference type="AlphaFoldDB" id="M3BQD1"/>
<dbReference type="Proteomes" id="UP000016931">
    <property type="component" value="Unassembled WGS sequence"/>
</dbReference>
<dbReference type="STRING" id="692275.M3BQD1"/>
<dbReference type="GO" id="GO:0051539">
    <property type="term" value="F:4 iron, 4 sulfur cluster binding"/>
    <property type="evidence" value="ECO:0007669"/>
    <property type="project" value="UniProtKB-KW"/>
</dbReference>
<organism evidence="14 15">
    <name type="scientific">Sphaerulina musiva (strain SO2202)</name>
    <name type="common">Poplar stem canker fungus</name>
    <name type="synonym">Septoria musiva</name>
    <dbReference type="NCBI Taxonomy" id="692275"/>
    <lineage>
        <taxon>Eukaryota</taxon>
        <taxon>Fungi</taxon>
        <taxon>Dikarya</taxon>
        <taxon>Ascomycota</taxon>
        <taxon>Pezizomycotina</taxon>
        <taxon>Dothideomycetes</taxon>
        <taxon>Dothideomycetidae</taxon>
        <taxon>Mycosphaerellales</taxon>
        <taxon>Mycosphaerellaceae</taxon>
        <taxon>Sphaerulina</taxon>
    </lineage>
</organism>
<comment type="similarity">
    <text evidence="2 10">Belongs to the anamorsin family.</text>
</comment>
<feature type="short sequence motif" description="Cx2C motif 2" evidence="10">
    <location>
        <begin position="364"/>
        <end position="367"/>
    </location>
</feature>
<evidence type="ECO:0000256" key="1">
    <source>
        <dbReference type="ARBA" id="ARBA00001966"/>
    </source>
</evidence>
<dbReference type="OMA" id="DFVMPVT"/>
<evidence type="ECO:0000259" key="13">
    <source>
        <dbReference type="Pfam" id="PF16803"/>
    </source>
</evidence>
<comment type="cofactor">
    <cofactor evidence="10">
        <name>[2Fe-2S] cluster</name>
        <dbReference type="ChEBI" id="CHEBI:190135"/>
    </cofactor>
</comment>
<evidence type="ECO:0000256" key="6">
    <source>
        <dbReference type="ARBA" id="ARBA00022723"/>
    </source>
</evidence>
<dbReference type="Pfam" id="PF05093">
    <property type="entry name" value="CIAPIN1"/>
    <property type="match status" value="1"/>
</dbReference>
<dbReference type="HOGENOM" id="CLU_067152_1_0_1"/>
<comment type="subcellular location">
    <subcellularLocation>
        <location evidence="10">Cytoplasm</location>
    </subcellularLocation>
    <subcellularLocation>
        <location evidence="10">Mitochondrion intermembrane space</location>
    </subcellularLocation>
</comment>
<dbReference type="RefSeq" id="XP_016756464.1">
    <property type="nucleotide sequence ID" value="XM_016907203.1"/>
</dbReference>
<feature type="binding site" evidence="10">
    <location>
        <position position="356"/>
    </location>
    <ligand>
        <name>[4Fe-4S] cluster</name>
        <dbReference type="ChEBI" id="CHEBI:49883"/>
    </ligand>
</feature>
<feature type="binding site" evidence="10">
    <location>
        <position position="367"/>
    </location>
    <ligand>
        <name>[4Fe-4S] cluster</name>
        <dbReference type="ChEBI" id="CHEBI:49883"/>
    </ligand>
</feature>
<dbReference type="InterPro" id="IPR007785">
    <property type="entry name" value="Anamorsin"/>
</dbReference>
<reference evidence="14 15" key="1">
    <citation type="journal article" date="2012" name="PLoS Pathog.">
        <title>Diverse lifestyles and strategies of plant pathogenesis encoded in the genomes of eighteen Dothideomycetes fungi.</title>
        <authorList>
            <person name="Ohm R.A."/>
            <person name="Feau N."/>
            <person name="Henrissat B."/>
            <person name="Schoch C.L."/>
            <person name="Horwitz B.A."/>
            <person name="Barry K.W."/>
            <person name="Condon B.J."/>
            <person name="Copeland A.C."/>
            <person name="Dhillon B."/>
            <person name="Glaser F."/>
            <person name="Hesse C.N."/>
            <person name="Kosti I."/>
            <person name="LaButti K."/>
            <person name="Lindquist E.A."/>
            <person name="Lucas S."/>
            <person name="Salamov A.A."/>
            <person name="Bradshaw R.E."/>
            <person name="Ciuffetti L."/>
            <person name="Hamelin R.C."/>
            <person name="Kema G.H.J."/>
            <person name="Lawrence C."/>
            <person name="Scott J.A."/>
            <person name="Spatafora J.W."/>
            <person name="Turgeon B.G."/>
            <person name="de Wit P.J.G.M."/>
            <person name="Zhong S."/>
            <person name="Goodwin S.B."/>
            <person name="Grigoriev I.V."/>
        </authorList>
    </citation>
    <scope>NUCLEOTIDE SEQUENCE [LARGE SCALE GENOMIC DNA]</scope>
    <source>
        <strain evidence="14 15">SO2202</strain>
    </source>
</reference>
<evidence type="ECO:0000256" key="3">
    <source>
        <dbReference type="ARBA" id="ARBA00022485"/>
    </source>
</evidence>
<evidence type="ECO:0000313" key="14">
    <source>
        <dbReference type="EMBL" id="EMF08343.1"/>
    </source>
</evidence>
<dbReference type="GO" id="GO:0009055">
    <property type="term" value="F:electron transfer activity"/>
    <property type="evidence" value="ECO:0007669"/>
    <property type="project" value="UniProtKB-UniRule"/>
</dbReference>
<comment type="domain">
    <text evidence="10">The C-terminal domain binds 2 Fe-S clusters but is otherwise mostly in an intrinsically disordered conformation.</text>
</comment>
<feature type="region of interest" description="Disordered" evidence="11">
    <location>
        <begin position="25"/>
        <end position="49"/>
    </location>
</feature>
<feature type="binding site" evidence="10">
    <location>
        <position position="298"/>
    </location>
    <ligand>
        <name>[2Fe-2S] cluster</name>
        <dbReference type="ChEBI" id="CHEBI:190135"/>
    </ligand>
</feature>
<gene>
    <name evidence="14" type="ORF">SEPMUDRAFT_152032</name>
</gene>
<dbReference type="GeneID" id="27904340"/>
<keyword evidence="7 10" id="KW-0408">Iron</keyword>
<accession>M3BQD1</accession>
<keyword evidence="5 10" id="KW-0001">2Fe-2S</keyword>